<evidence type="ECO:0000256" key="6">
    <source>
        <dbReference type="SAM" id="Phobius"/>
    </source>
</evidence>
<dbReference type="AlphaFoldDB" id="A0A4P9YTZ3"/>
<evidence type="ECO:0000256" key="5">
    <source>
        <dbReference type="ARBA" id="ARBA00023136"/>
    </source>
</evidence>
<keyword evidence="5 6" id="KW-0472">Membrane</keyword>
<organism evidence="7 8">
    <name type="scientific">Syncephalis pseudoplumigaleata</name>
    <dbReference type="NCBI Taxonomy" id="1712513"/>
    <lineage>
        <taxon>Eukaryota</taxon>
        <taxon>Fungi</taxon>
        <taxon>Fungi incertae sedis</taxon>
        <taxon>Zoopagomycota</taxon>
        <taxon>Zoopagomycotina</taxon>
        <taxon>Zoopagomycetes</taxon>
        <taxon>Zoopagales</taxon>
        <taxon>Piptocephalidaceae</taxon>
        <taxon>Syncephalis</taxon>
    </lineage>
</organism>
<evidence type="ECO:0000256" key="4">
    <source>
        <dbReference type="ARBA" id="ARBA00022989"/>
    </source>
</evidence>
<keyword evidence="8" id="KW-1185">Reference proteome</keyword>
<reference evidence="8" key="1">
    <citation type="journal article" date="2018" name="Nat. Microbiol.">
        <title>Leveraging single-cell genomics to expand the fungal tree of life.</title>
        <authorList>
            <person name="Ahrendt S.R."/>
            <person name="Quandt C.A."/>
            <person name="Ciobanu D."/>
            <person name="Clum A."/>
            <person name="Salamov A."/>
            <person name="Andreopoulos B."/>
            <person name="Cheng J.F."/>
            <person name="Woyke T."/>
            <person name="Pelin A."/>
            <person name="Henrissat B."/>
            <person name="Reynolds N.K."/>
            <person name="Benny G.L."/>
            <person name="Smith M.E."/>
            <person name="James T.Y."/>
            <person name="Grigoriev I.V."/>
        </authorList>
    </citation>
    <scope>NUCLEOTIDE SEQUENCE [LARGE SCALE GENOMIC DNA]</scope>
    <source>
        <strain evidence="8">Benny S71-1</strain>
    </source>
</reference>
<dbReference type="EMBL" id="KZ990991">
    <property type="protein sequence ID" value="RKP23416.1"/>
    <property type="molecule type" value="Genomic_DNA"/>
</dbReference>
<dbReference type="Proteomes" id="UP000278143">
    <property type="component" value="Unassembled WGS sequence"/>
</dbReference>
<protein>
    <submittedName>
        <fullName evidence="7">Uncharacterized protein</fullName>
    </submittedName>
</protein>
<feature type="transmembrane region" description="Helical" evidence="6">
    <location>
        <begin position="70"/>
        <end position="95"/>
    </location>
</feature>
<dbReference type="InterPro" id="IPR007919">
    <property type="entry name" value="UPF0220"/>
</dbReference>
<proteinExistence type="inferred from homology"/>
<accession>A0A4P9YTZ3</accession>
<name>A0A4P9YTZ3_9FUNG</name>
<comment type="subcellular location">
    <subcellularLocation>
        <location evidence="1">Membrane</location>
        <topology evidence="1">Multi-pass membrane protein</topology>
    </subcellularLocation>
</comment>
<evidence type="ECO:0000256" key="3">
    <source>
        <dbReference type="ARBA" id="ARBA00022692"/>
    </source>
</evidence>
<gene>
    <name evidence="7" type="ORF">SYNPS1DRAFT_18644</name>
</gene>
<keyword evidence="3 6" id="KW-0812">Transmembrane</keyword>
<evidence type="ECO:0000313" key="7">
    <source>
        <dbReference type="EMBL" id="RKP23416.1"/>
    </source>
</evidence>
<evidence type="ECO:0000313" key="8">
    <source>
        <dbReference type="Proteomes" id="UP000278143"/>
    </source>
</evidence>
<dbReference type="PANTHER" id="PTHR13180">
    <property type="entry name" value="SMALL MEMBRANE PROTEIN-RELATED"/>
    <property type="match status" value="1"/>
</dbReference>
<dbReference type="OrthoDB" id="268928at2759"/>
<dbReference type="Pfam" id="PF05255">
    <property type="entry name" value="UPF0220"/>
    <property type="match status" value="1"/>
</dbReference>
<dbReference type="GO" id="GO:0016020">
    <property type="term" value="C:membrane"/>
    <property type="evidence" value="ECO:0007669"/>
    <property type="project" value="UniProtKB-SubCell"/>
</dbReference>
<feature type="transmembrane region" description="Helical" evidence="6">
    <location>
        <begin position="43"/>
        <end position="63"/>
    </location>
</feature>
<comment type="similarity">
    <text evidence="2">Belongs to the UPF0220 family.</text>
</comment>
<keyword evidence="4 6" id="KW-1133">Transmembrane helix</keyword>
<sequence>MSAEWTPGVCVMLGMFIVNSIDQSRLTGDGYLLDPVSAWRARLALFLGVTVMVSGVAGSVAMLCVKFSGVYAYAGYCIVAQCCLLIISSATLWIAQNIEGEYQITLSRMT</sequence>
<evidence type="ECO:0000256" key="2">
    <source>
        <dbReference type="ARBA" id="ARBA00005335"/>
    </source>
</evidence>
<evidence type="ECO:0000256" key="1">
    <source>
        <dbReference type="ARBA" id="ARBA00004141"/>
    </source>
</evidence>